<evidence type="ECO:0008006" key="4">
    <source>
        <dbReference type="Google" id="ProtNLM"/>
    </source>
</evidence>
<evidence type="ECO:0000313" key="2">
    <source>
        <dbReference type="EMBL" id="MFC4494603.1"/>
    </source>
</evidence>
<name>A0ABV9A3X1_9ACTN</name>
<feature type="transmembrane region" description="Helical" evidence="1">
    <location>
        <begin position="46"/>
        <end position="64"/>
    </location>
</feature>
<keyword evidence="1" id="KW-0472">Membrane</keyword>
<gene>
    <name evidence="2" type="ORF">ACFPA8_10715</name>
</gene>
<reference evidence="3" key="1">
    <citation type="journal article" date="2019" name="Int. J. Syst. Evol. Microbiol.">
        <title>The Global Catalogue of Microorganisms (GCM) 10K type strain sequencing project: providing services to taxonomists for standard genome sequencing and annotation.</title>
        <authorList>
            <consortium name="The Broad Institute Genomics Platform"/>
            <consortium name="The Broad Institute Genome Sequencing Center for Infectious Disease"/>
            <person name="Wu L."/>
            <person name="Ma J."/>
        </authorList>
    </citation>
    <scope>NUCLEOTIDE SEQUENCE [LARGE SCALE GENOMIC DNA]</scope>
    <source>
        <strain evidence="3">CGMCC 4.7357</strain>
    </source>
</reference>
<keyword evidence="3" id="KW-1185">Reference proteome</keyword>
<keyword evidence="1" id="KW-0812">Transmembrane</keyword>
<proteinExistence type="predicted"/>
<sequence>MSYVGITRRISARIKRVGAAGPFAAWLAWALGAIVILLGWALVTVWYAITLLLFNVFLFPYRLIRRSHRKQEQLQQAELATMQAMMINQQRTLNERKPPQ</sequence>
<evidence type="ECO:0000313" key="3">
    <source>
        <dbReference type="Proteomes" id="UP001595997"/>
    </source>
</evidence>
<comment type="caution">
    <text evidence="2">The sequence shown here is derived from an EMBL/GenBank/DDBJ whole genome shotgun (WGS) entry which is preliminary data.</text>
</comment>
<protein>
    <recommendedName>
        <fullName evidence="4">Integral membrane protein</fullName>
    </recommendedName>
</protein>
<keyword evidence="1" id="KW-1133">Transmembrane helix</keyword>
<organism evidence="2 3">
    <name type="scientific">Streptomyces ovatisporus</name>
    <dbReference type="NCBI Taxonomy" id="1128682"/>
    <lineage>
        <taxon>Bacteria</taxon>
        <taxon>Bacillati</taxon>
        <taxon>Actinomycetota</taxon>
        <taxon>Actinomycetes</taxon>
        <taxon>Kitasatosporales</taxon>
        <taxon>Streptomycetaceae</taxon>
        <taxon>Streptomyces</taxon>
    </lineage>
</organism>
<dbReference type="Proteomes" id="UP001595997">
    <property type="component" value="Unassembled WGS sequence"/>
</dbReference>
<evidence type="ECO:0000256" key="1">
    <source>
        <dbReference type="SAM" id="Phobius"/>
    </source>
</evidence>
<dbReference type="EMBL" id="JBHSFH010000005">
    <property type="protein sequence ID" value="MFC4494603.1"/>
    <property type="molecule type" value="Genomic_DNA"/>
</dbReference>
<feature type="transmembrane region" description="Helical" evidence="1">
    <location>
        <begin position="20"/>
        <end position="40"/>
    </location>
</feature>
<accession>A0ABV9A3X1</accession>